<dbReference type="GO" id="GO:0000155">
    <property type="term" value="F:phosphorelay sensor kinase activity"/>
    <property type="evidence" value="ECO:0007669"/>
    <property type="project" value="InterPro"/>
</dbReference>
<comment type="catalytic activity">
    <reaction evidence="1">
        <text>ATP + protein L-histidine = ADP + protein N-phospho-L-histidine.</text>
        <dbReference type="EC" id="2.7.13.3"/>
    </reaction>
</comment>
<dbReference type="EC" id="2.7.13.3" evidence="2"/>
<evidence type="ECO:0000259" key="10">
    <source>
        <dbReference type="PROSITE" id="PS50110"/>
    </source>
</evidence>
<dbReference type="Pfam" id="PF02518">
    <property type="entry name" value="HATPase_c"/>
    <property type="match status" value="1"/>
</dbReference>
<dbReference type="EMBL" id="AATS01000002">
    <property type="protein sequence ID" value="EAU55613.1"/>
    <property type="molecule type" value="Genomic_DNA"/>
</dbReference>
<dbReference type="InterPro" id="IPR001789">
    <property type="entry name" value="Sig_transdc_resp-reg_receiver"/>
</dbReference>
<proteinExistence type="predicted"/>
<keyword evidence="5 12" id="KW-0418">Kinase</keyword>
<dbReference type="InterPro" id="IPR000014">
    <property type="entry name" value="PAS"/>
</dbReference>
<dbReference type="SUPFAM" id="SSF52172">
    <property type="entry name" value="CheY-like"/>
    <property type="match status" value="1"/>
</dbReference>
<dbReference type="PROSITE" id="PS50112">
    <property type="entry name" value="PAS"/>
    <property type="match status" value="1"/>
</dbReference>
<feature type="compositionally biased region" description="Low complexity" evidence="7">
    <location>
        <begin position="571"/>
        <end position="580"/>
    </location>
</feature>
<dbReference type="InterPro" id="IPR036097">
    <property type="entry name" value="HisK_dim/P_sf"/>
</dbReference>
<evidence type="ECO:0000259" key="11">
    <source>
        <dbReference type="PROSITE" id="PS50112"/>
    </source>
</evidence>
<feature type="transmembrane region" description="Helical" evidence="8">
    <location>
        <begin position="161"/>
        <end position="179"/>
    </location>
</feature>
<protein>
    <recommendedName>
        <fullName evidence="2">histidine kinase</fullName>
        <ecNumber evidence="2">2.7.13.3</ecNumber>
    </recommendedName>
</protein>
<evidence type="ECO:0000256" key="8">
    <source>
        <dbReference type="SAM" id="Phobius"/>
    </source>
</evidence>
<dbReference type="SMART" id="SM00387">
    <property type="entry name" value="HATPase_c"/>
    <property type="match status" value="1"/>
</dbReference>
<dbReference type="CDD" id="cd00130">
    <property type="entry name" value="PAS"/>
    <property type="match status" value="1"/>
</dbReference>
<evidence type="ECO:0000313" key="12">
    <source>
        <dbReference type="EMBL" id="EAU55613.1"/>
    </source>
</evidence>
<dbReference type="PANTHER" id="PTHR43047:SF62">
    <property type="entry name" value="SENSOR HISTIDINE KINASE DPIB"/>
    <property type="match status" value="1"/>
</dbReference>
<dbReference type="InterPro" id="IPR036890">
    <property type="entry name" value="HATPase_C_sf"/>
</dbReference>
<feature type="region of interest" description="Disordered" evidence="7">
    <location>
        <begin position="559"/>
        <end position="580"/>
    </location>
</feature>
<sequence>MKQHSIHAWLLKHTRLTDKSLTDIQLGQARLRLGLAPAGLYYIWLHDSNFSQYGNVFLAVLAAYFIYTCITLYTIRQQPLSAFRSITSPLLDIVIVSFGMLVDGGQGSGIYFLYLIIIFGHGFRFGSSMMLYTQSLSLAGLLAMTSFLWLQSPTTIDLSLLFWQLTTLVVLPAYVYLIVQSAEQAIKARTEAENSSFNLLDKGPTPVFTFAPDLSGRPSILYTNRATDNLFGHARTMLVGEEVDKLILPEDRREMSRFCLDTLAMETSPEQPATNQIYIRGTDSGGNILKLTCTAIRMHWQNRWIGVCFMLDITQRETLHEQLESISKKAYMSTMVAGIVHDFRNVLNNIIGYAELLHMNASDNESRQQLAEIIAAGDRGSDLITHLLKLSNKQHTAAAQVGKTEGSMLAQPLENIVGLSRLQMPQHIQLVCDIEKSLPDVAISIIEIEQVLLNLINNAMQAIRSDGQISICVSSDHQHRLATAEHPALCIRVSDNGPGIADEDLDHVFKPFWTSRGDKGGSGLGLAMVQRIVKRHHGSINIDSVANQQTTFTVHIPPFSGQEIPTRGTEESPAPSSTSLPATAPCHILLVDDAPDIRRVHKSMLSRLGHTADTAENGLQALALFKKHTDRYDLVITDYRMPVMDGLELTEQIRRLDADVPILMITAYGEDRSLQQVDQYNAILVSKPVMLEKLSQGIADAMRPGS</sequence>
<name>Q0F2D7_9PROT</name>
<dbReference type="Gene3D" id="1.10.287.130">
    <property type="match status" value="1"/>
</dbReference>
<dbReference type="Gene3D" id="3.30.565.10">
    <property type="entry name" value="Histidine kinase-like ATPase, C-terminal domain"/>
    <property type="match status" value="1"/>
</dbReference>
<dbReference type="AlphaFoldDB" id="Q0F2D7"/>
<keyword evidence="3 6" id="KW-0597">Phosphoprotein</keyword>
<dbReference type="RefSeq" id="WP_009850632.1">
    <property type="nucleotide sequence ID" value="NZ_DS022295.1"/>
</dbReference>
<feature type="transmembrane region" description="Helical" evidence="8">
    <location>
        <begin position="56"/>
        <end position="75"/>
    </location>
</feature>
<evidence type="ECO:0000259" key="9">
    <source>
        <dbReference type="PROSITE" id="PS50109"/>
    </source>
</evidence>
<dbReference type="PROSITE" id="PS50109">
    <property type="entry name" value="HIS_KIN"/>
    <property type="match status" value="1"/>
</dbReference>
<dbReference type="InParanoid" id="Q0F2D7"/>
<dbReference type="Gene3D" id="3.30.450.20">
    <property type="entry name" value="PAS domain"/>
    <property type="match status" value="1"/>
</dbReference>
<dbReference type="eggNOG" id="COG4191">
    <property type="taxonomic scope" value="Bacteria"/>
</dbReference>
<evidence type="ECO:0000256" key="3">
    <source>
        <dbReference type="ARBA" id="ARBA00022553"/>
    </source>
</evidence>
<dbReference type="GO" id="GO:0005886">
    <property type="term" value="C:plasma membrane"/>
    <property type="evidence" value="ECO:0007669"/>
    <property type="project" value="TreeGrafter"/>
</dbReference>
<dbReference type="OrthoDB" id="5288192at2"/>
<dbReference type="Pfam" id="PF00512">
    <property type="entry name" value="HisKA"/>
    <property type="match status" value="1"/>
</dbReference>
<dbReference type="PROSITE" id="PS50110">
    <property type="entry name" value="RESPONSE_REGULATORY"/>
    <property type="match status" value="1"/>
</dbReference>
<evidence type="ECO:0000256" key="5">
    <source>
        <dbReference type="ARBA" id="ARBA00022777"/>
    </source>
</evidence>
<feature type="modified residue" description="4-aspartylphosphate" evidence="6">
    <location>
        <position position="638"/>
    </location>
</feature>
<dbReference type="InterPro" id="IPR005467">
    <property type="entry name" value="His_kinase_dom"/>
</dbReference>
<dbReference type="Gene3D" id="3.40.50.2300">
    <property type="match status" value="1"/>
</dbReference>
<dbReference type="SMART" id="SM00388">
    <property type="entry name" value="HisKA"/>
    <property type="match status" value="1"/>
</dbReference>
<keyword evidence="8" id="KW-1133">Transmembrane helix</keyword>
<dbReference type="CDD" id="cd17546">
    <property type="entry name" value="REC_hyHK_CKI1_RcsC-like"/>
    <property type="match status" value="1"/>
</dbReference>
<dbReference type="InterPro" id="IPR035965">
    <property type="entry name" value="PAS-like_dom_sf"/>
</dbReference>
<dbReference type="Pfam" id="PF00072">
    <property type="entry name" value="Response_reg"/>
    <property type="match status" value="1"/>
</dbReference>
<keyword evidence="8" id="KW-0472">Membrane</keyword>
<dbReference type="HOGENOM" id="CLU_390711_0_0_0"/>
<dbReference type="InterPro" id="IPR003594">
    <property type="entry name" value="HATPase_dom"/>
</dbReference>
<feature type="domain" description="Response regulatory" evidence="10">
    <location>
        <begin position="587"/>
        <end position="702"/>
    </location>
</feature>
<feature type="transmembrane region" description="Helical" evidence="8">
    <location>
        <begin position="131"/>
        <end position="149"/>
    </location>
</feature>
<keyword evidence="4" id="KW-0808">Transferase</keyword>
<evidence type="ECO:0000256" key="1">
    <source>
        <dbReference type="ARBA" id="ARBA00000085"/>
    </source>
</evidence>
<dbReference type="SUPFAM" id="SSF47384">
    <property type="entry name" value="Homodimeric domain of signal transducing histidine kinase"/>
    <property type="match status" value="1"/>
</dbReference>
<evidence type="ECO:0000256" key="4">
    <source>
        <dbReference type="ARBA" id="ARBA00022679"/>
    </source>
</evidence>
<dbReference type="NCBIfam" id="TIGR00229">
    <property type="entry name" value="sensory_box"/>
    <property type="match status" value="1"/>
</dbReference>
<feature type="domain" description="PAS" evidence="11">
    <location>
        <begin position="192"/>
        <end position="267"/>
    </location>
</feature>
<dbReference type="InterPro" id="IPR011006">
    <property type="entry name" value="CheY-like_superfamily"/>
</dbReference>
<feature type="domain" description="Histidine kinase" evidence="9">
    <location>
        <begin position="338"/>
        <end position="560"/>
    </location>
</feature>
<dbReference type="InterPro" id="IPR004358">
    <property type="entry name" value="Sig_transdc_His_kin-like_C"/>
</dbReference>
<gene>
    <name evidence="12" type="ORF">SPV1_01657</name>
</gene>
<dbReference type="SUPFAM" id="SSF55785">
    <property type="entry name" value="PYP-like sensor domain (PAS domain)"/>
    <property type="match status" value="1"/>
</dbReference>
<dbReference type="PRINTS" id="PR00344">
    <property type="entry name" value="BCTRLSENSOR"/>
</dbReference>
<dbReference type="Proteomes" id="UP000005297">
    <property type="component" value="Unassembled WGS sequence"/>
</dbReference>
<dbReference type="SMART" id="SM00448">
    <property type="entry name" value="REC"/>
    <property type="match status" value="1"/>
</dbReference>
<dbReference type="PANTHER" id="PTHR43047">
    <property type="entry name" value="TWO-COMPONENT HISTIDINE PROTEIN KINASE"/>
    <property type="match status" value="1"/>
</dbReference>
<evidence type="ECO:0000256" key="7">
    <source>
        <dbReference type="SAM" id="MobiDB-lite"/>
    </source>
</evidence>
<reference evidence="12 13" key="1">
    <citation type="submission" date="2006-09" db="EMBL/GenBank/DDBJ databases">
        <authorList>
            <person name="Emerson D."/>
            <person name="Ferriera S."/>
            <person name="Johnson J."/>
            <person name="Kravitz S."/>
            <person name="Halpern A."/>
            <person name="Remington K."/>
            <person name="Beeson K."/>
            <person name="Tran B."/>
            <person name="Rogers Y.-H."/>
            <person name="Friedman R."/>
            <person name="Venter J.C."/>
        </authorList>
    </citation>
    <scope>NUCLEOTIDE SEQUENCE [LARGE SCALE GENOMIC DNA]</scope>
    <source>
        <strain evidence="12 13">PV-1</strain>
    </source>
</reference>
<keyword evidence="8" id="KW-0812">Transmembrane</keyword>
<dbReference type="SUPFAM" id="SSF55874">
    <property type="entry name" value="ATPase domain of HSP90 chaperone/DNA topoisomerase II/histidine kinase"/>
    <property type="match status" value="1"/>
</dbReference>
<accession>Q0F2D7</accession>
<dbReference type="STRING" id="314344.AL013_01385"/>
<organism evidence="12 13">
    <name type="scientific">Mariprofundus ferrooxydans PV-1</name>
    <dbReference type="NCBI Taxonomy" id="314345"/>
    <lineage>
        <taxon>Bacteria</taxon>
        <taxon>Pseudomonadati</taxon>
        <taxon>Pseudomonadota</taxon>
        <taxon>Candidatius Mariprofundia</taxon>
        <taxon>Mariprofundales</taxon>
        <taxon>Mariprofundaceae</taxon>
        <taxon>Mariprofundus</taxon>
    </lineage>
</organism>
<dbReference type="CDD" id="cd00082">
    <property type="entry name" value="HisKA"/>
    <property type="match status" value="1"/>
</dbReference>
<evidence type="ECO:0000256" key="6">
    <source>
        <dbReference type="PROSITE-ProRule" id="PRU00169"/>
    </source>
</evidence>
<evidence type="ECO:0000313" key="13">
    <source>
        <dbReference type="Proteomes" id="UP000005297"/>
    </source>
</evidence>
<comment type="caution">
    <text evidence="12">The sequence shown here is derived from an EMBL/GenBank/DDBJ whole genome shotgun (WGS) entry which is preliminary data.</text>
</comment>
<evidence type="ECO:0000256" key="2">
    <source>
        <dbReference type="ARBA" id="ARBA00012438"/>
    </source>
</evidence>
<dbReference type="GO" id="GO:0009927">
    <property type="term" value="F:histidine phosphotransfer kinase activity"/>
    <property type="evidence" value="ECO:0007669"/>
    <property type="project" value="TreeGrafter"/>
</dbReference>
<keyword evidence="13" id="KW-1185">Reference proteome</keyword>
<dbReference type="InterPro" id="IPR003661">
    <property type="entry name" value="HisK_dim/P_dom"/>
</dbReference>